<dbReference type="InterPro" id="IPR026444">
    <property type="entry name" value="Secre_tail"/>
</dbReference>
<gene>
    <name evidence="2" type="ORF">GXP67_34560</name>
</gene>
<dbReference type="Gene3D" id="2.60.40.3080">
    <property type="match status" value="1"/>
</dbReference>
<evidence type="ECO:0000313" key="2">
    <source>
        <dbReference type="EMBL" id="QHT71419.1"/>
    </source>
</evidence>
<dbReference type="KEGG" id="rhoz:GXP67_34560"/>
<dbReference type="Proteomes" id="UP000480178">
    <property type="component" value="Chromosome"/>
</dbReference>
<reference evidence="2 3" key="1">
    <citation type="submission" date="2020-01" db="EMBL/GenBank/DDBJ databases">
        <authorList>
            <person name="Kim M.K."/>
        </authorList>
    </citation>
    <scope>NUCLEOTIDE SEQUENCE [LARGE SCALE GENOMIC DNA]</scope>
    <source>
        <strain evidence="2 3">172606-1</strain>
    </source>
</reference>
<keyword evidence="3" id="KW-1185">Reference proteome</keyword>
<evidence type="ECO:0000313" key="3">
    <source>
        <dbReference type="Proteomes" id="UP000480178"/>
    </source>
</evidence>
<organism evidence="2 3">
    <name type="scientific">Rhodocytophaga rosea</name>
    <dbReference type="NCBI Taxonomy" id="2704465"/>
    <lineage>
        <taxon>Bacteria</taxon>
        <taxon>Pseudomonadati</taxon>
        <taxon>Bacteroidota</taxon>
        <taxon>Cytophagia</taxon>
        <taxon>Cytophagales</taxon>
        <taxon>Rhodocytophagaceae</taxon>
        <taxon>Rhodocytophaga</taxon>
    </lineage>
</organism>
<protein>
    <submittedName>
        <fullName evidence="2">T9SS type A sorting domain-containing protein</fullName>
    </submittedName>
</protein>
<dbReference type="AlphaFoldDB" id="A0A6C0GTC8"/>
<accession>A0A6C0GTC8</accession>
<feature type="domain" description="Secretion system C-terminal sorting" evidence="1">
    <location>
        <begin position="49"/>
        <end position="125"/>
    </location>
</feature>
<dbReference type="Pfam" id="PF18962">
    <property type="entry name" value="Por_Secre_tail"/>
    <property type="match status" value="1"/>
</dbReference>
<name>A0A6C0GTC8_9BACT</name>
<sequence>MQVIDILQRSASQANSPDSLLGYGIPNFTKASQIASEQLKSSQEAFRFYPNPVSQDSFTLWVNPSQRNTALTVRIFDTTGKIISEQNIASAIEKNTVYLKSSSFPAGTYLIQITSPTLRFTDKFVKY</sequence>
<evidence type="ECO:0000259" key="1">
    <source>
        <dbReference type="Pfam" id="PF18962"/>
    </source>
</evidence>
<dbReference type="EMBL" id="CP048222">
    <property type="protein sequence ID" value="QHT71419.1"/>
    <property type="molecule type" value="Genomic_DNA"/>
</dbReference>
<dbReference type="NCBIfam" id="TIGR04183">
    <property type="entry name" value="Por_Secre_tail"/>
    <property type="match status" value="1"/>
</dbReference>
<proteinExistence type="predicted"/>